<feature type="transmembrane region" description="Helical" evidence="1">
    <location>
        <begin position="72"/>
        <end position="92"/>
    </location>
</feature>
<dbReference type="Proteomes" id="UP001597451">
    <property type="component" value="Unassembled WGS sequence"/>
</dbReference>
<name>A0ABW5Q5F7_9BACI</name>
<proteinExistence type="predicted"/>
<accession>A0ABW5Q5F7</accession>
<organism evidence="2 3">
    <name type="scientific">Oceanobacillus kapialis</name>
    <dbReference type="NCBI Taxonomy" id="481353"/>
    <lineage>
        <taxon>Bacteria</taxon>
        <taxon>Bacillati</taxon>
        <taxon>Bacillota</taxon>
        <taxon>Bacilli</taxon>
        <taxon>Bacillales</taxon>
        <taxon>Bacillaceae</taxon>
        <taxon>Oceanobacillus</taxon>
    </lineage>
</organism>
<keyword evidence="1" id="KW-0472">Membrane</keyword>
<dbReference type="RefSeq" id="WP_379564227.1">
    <property type="nucleotide sequence ID" value="NZ_CP085256.1"/>
</dbReference>
<dbReference type="EMBL" id="JBHUMX010000045">
    <property type="protein sequence ID" value="MFD2630713.1"/>
    <property type="molecule type" value="Genomic_DNA"/>
</dbReference>
<evidence type="ECO:0000256" key="1">
    <source>
        <dbReference type="SAM" id="Phobius"/>
    </source>
</evidence>
<keyword evidence="1" id="KW-1133">Transmembrane helix</keyword>
<keyword evidence="3" id="KW-1185">Reference proteome</keyword>
<gene>
    <name evidence="2" type="ORF">ACFSUN_18245</name>
</gene>
<sequence>MSHQTKDSEDQADELRKIFLELEHSDAPDPAEKEVYESHPREDEIDLLNLPPRKEIHNKSQKRAKLKFSRSLLRLTIVIVLILCILAGVYFAG</sequence>
<keyword evidence="1" id="KW-0812">Transmembrane</keyword>
<reference evidence="3" key="1">
    <citation type="journal article" date="2019" name="Int. J. Syst. Evol. Microbiol.">
        <title>The Global Catalogue of Microorganisms (GCM) 10K type strain sequencing project: providing services to taxonomists for standard genome sequencing and annotation.</title>
        <authorList>
            <consortium name="The Broad Institute Genomics Platform"/>
            <consortium name="The Broad Institute Genome Sequencing Center for Infectious Disease"/>
            <person name="Wu L."/>
            <person name="Ma J."/>
        </authorList>
    </citation>
    <scope>NUCLEOTIDE SEQUENCE [LARGE SCALE GENOMIC DNA]</scope>
    <source>
        <strain evidence="3">TISTR 1858</strain>
    </source>
</reference>
<evidence type="ECO:0000313" key="2">
    <source>
        <dbReference type="EMBL" id="MFD2630713.1"/>
    </source>
</evidence>
<protein>
    <submittedName>
        <fullName evidence="2">Uncharacterized protein</fullName>
    </submittedName>
</protein>
<comment type="caution">
    <text evidence="2">The sequence shown here is derived from an EMBL/GenBank/DDBJ whole genome shotgun (WGS) entry which is preliminary data.</text>
</comment>
<evidence type="ECO:0000313" key="3">
    <source>
        <dbReference type="Proteomes" id="UP001597451"/>
    </source>
</evidence>